<name>A0A550CBA6_9AGAR</name>
<evidence type="ECO:0000313" key="3">
    <source>
        <dbReference type="Proteomes" id="UP000320762"/>
    </source>
</evidence>
<comment type="caution">
    <text evidence="2">The sequence shown here is derived from an EMBL/GenBank/DDBJ whole genome shotgun (WGS) entry which is preliminary data.</text>
</comment>
<organism evidence="2 3">
    <name type="scientific">Schizophyllum amplum</name>
    <dbReference type="NCBI Taxonomy" id="97359"/>
    <lineage>
        <taxon>Eukaryota</taxon>
        <taxon>Fungi</taxon>
        <taxon>Dikarya</taxon>
        <taxon>Basidiomycota</taxon>
        <taxon>Agaricomycotina</taxon>
        <taxon>Agaricomycetes</taxon>
        <taxon>Agaricomycetidae</taxon>
        <taxon>Agaricales</taxon>
        <taxon>Schizophyllaceae</taxon>
        <taxon>Schizophyllum</taxon>
    </lineage>
</organism>
<protein>
    <recommendedName>
        <fullName evidence="1">CxC2-like cysteine cluster KDZ transposase-associated domain-containing protein</fullName>
    </recommendedName>
</protein>
<dbReference type="Pfam" id="PF18758">
    <property type="entry name" value="KDZ"/>
    <property type="match status" value="1"/>
</dbReference>
<gene>
    <name evidence="2" type="ORF">BD626DRAFT_404672</name>
</gene>
<sequence length="521" mass="58702">MSCLAVYDREYQCSPATPAVPPSFDAAADADPIASTLPGISRTTRLLCCWQCGDFTECLDCCLKRHQCMPLHTIDSWTGAYWEKVSLSSLGLIYQLGHGGRPCRRPEERVRKMVVIDQAIHTVQMRYCECRLSDSPTNVAQLLRNRWFPATAIDPETCATFASLDFFRQAAVQANVNAHNFIKVLEAQTNALRLHWLADREKAFWRMARQYAYLLRLKRAGRGNVPGDIATTQTAELAVRCWACPREGYNLPDNWDQLKEQEMYRFQTVLAVDANFRLKNRLRKNERSEAALGEGLGYFVDTVPYKEHIKGYVSEKDISSCIAFQALAEKDSKLTSGLRVSGVGGIICARHEIVQPHGLVDLQKGERYCNMDYALCSVINALAPNSRFVVSYDIGCQYMINFADRLSKLPSALQIDLDEVAVAFGLPVWHGGIHEEACRSRHSLKYRPVGRTDGEGIERVWALLNAIAWATKEMGEGARHDWIEEKVDSLNFGKNIRQGTLAASYRHPTMYEIPFSNGSNQ</sequence>
<keyword evidence="3" id="KW-1185">Reference proteome</keyword>
<proteinExistence type="predicted"/>
<feature type="domain" description="CxC2-like cysteine cluster KDZ transposase-associated" evidence="1">
    <location>
        <begin position="87"/>
        <end position="191"/>
    </location>
</feature>
<dbReference type="AlphaFoldDB" id="A0A550CBA6"/>
<dbReference type="STRING" id="97359.A0A550CBA6"/>
<evidence type="ECO:0000259" key="1">
    <source>
        <dbReference type="Pfam" id="PF18803"/>
    </source>
</evidence>
<dbReference type="PANTHER" id="PTHR33096:SF1">
    <property type="entry name" value="CXC1-LIKE CYSTEINE CLUSTER ASSOCIATED WITH KDZ TRANSPOSASES DOMAIN-CONTAINING PROTEIN"/>
    <property type="match status" value="1"/>
</dbReference>
<accession>A0A550CBA6</accession>
<dbReference type="PANTHER" id="PTHR33096">
    <property type="entry name" value="CXC2 DOMAIN-CONTAINING PROTEIN"/>
    <property type="match status" value="1"/>
</dbReference>
<dbReference type="Proteomes" id="UP000320762">
    <property type="component" value="Unassembled WGS sequence"/>
</dbReference>
<evidence type="ECO:0000313" key="2">
    <source>
        <dbReference type="EMBL" id="TRM61976.1"/>
    </source>
</evidence>
<dbReference type="OrthoDB" id="2804062at2759"/>
<dbReference type="InterPro" id="IPR040521">
    <property type="entry name" value="KDZ"/>
</dbReference>
<dbReference type="InterPro" id="IPR041457">
    <property type="entry name" value="CxC2_KDZ-assoc"/>
</dbReference>
<reference evidence="2 3" key="1">
    <citation type="journal article" date="2019" name="New Phytol.">
        <title>Comparative genomics reveals unique wood-decay strategies and fruiting body development in the Schizophyllaceae.</title>
        <authorList>
            <person name="Almasi E."/>
            <person name="Sahu N."/>
            <person name="Krizsan K."/>
            <person name="Balint B."/>
            <person name="Kovacs G.M."/>
            <person name="Kiss B."/>
            <person name="Cseklye J."/>
            <person name="Drula E."/>
            <person name="Henrissat B."/>
            <person name="Nagy I."/>
            <person name="Chovatia M."/>
            <person name="Adam C."/>
            <person name="LaButti K."/>
            <person name="Lipzen A."/>
            <person name="Riley R."/>
            <person name="Grigoriev I.V."/>
            <person name="Nagy L.G."/>
        </authorList>
    </citation>
    <scope>NUCLEOTIDE SEQUENCE [LARGE SCALE GENOMIC DNA]</scope>
    <source>
        <strain evidence="2 3">NL-1724</strain>
    </source>
</reference>
<dbReference type="Pfam" id="PF18803">
    <property type="entry name" value="CxC2"/>
    <property type="match status" value="1"/>
</dbReference>
<dbReference type="EMBL" id="VDMD01000014">
    <property type="protein sequence ID" value="TRM61976.1"/>
    <property type="molecule type" value="Genomic_DNA"/>
</dbReference>